<dbReference type="InterPro" id="IPR029063">
    <property type="entry name" value="SAM-dependent_MTases_sf"/>
</dbReference>
<evidence type="ECO:0000313" key="3">
    <source>
        <dbReference type="Proteomes" id="UP000263336"/>
    </source>
</evidence>
<feature type="domain" description="Methyltransferase type 11" evidence="1">
    <location>
        <begin position="32"/>
        <end position="127"/>
    </location>
</feature>
<proteinExistence type="predicted"/>
<dbReference type="AlphaFoldDB" id="A0A3D0ZRX4"/>
<name>A0A3D0ZRX4_UNCKA</name>
<gene>
    <name evidence="2" type="ORF">DEP93_03240</name>
</gene>
<dbReference type="CDD" id="cd02440">
    <property type="entry name" value="AdoMet_MTases"/>
    <property type="match status" value="1"/>
</dbReference>
<dbReference type="Gene3D" id="3.40.50.150">
    <property type="entry name" value="Vaccinia Virus protein VP39"/>
    <property type="match status" value="1"/>
</dbReference>
<organism evidence="2 3">
    <name type="scientific">candidate division WWE3 bacterium</name>
    <dbReference type="NCBI Taxonomy" id="2053526"/>
    <lineage>
        <taxon>Bacteria</taxon>
        <taxon>Katanobacteria</taxon>
    </lineage>
</organism>
<sequence>MKIKQLLEKYGQYKKDIFSKLDFPFKKGATILDVGCGDGTDALIFKHVYDLKVSVCDVYESESIASSNLDFRLGSILKLPYADRTFDYIFLHDVLHHVDEQNQSREQHIRALMELRRVTKKGGVVVIVEGNRYNPLFYPHMVKIRGHNHFRQSYFKDIILEVFPNAEFKFFEAHLYPKRLIPIFKVYEYLMERYSPVRLLAYNTAVVEVA</sequence>
<dbReference type="Pfam" id="PF08241">
    <property type="entry name" value="Methyltransf_11"/>
    <property type="match status" value="1"/>
</dbReference>
<comment type="caution">
    <text evidence="2">The sequence shown here is derived from an EMBL/GenBank/DDBJ whole genome shotgun (WGS) entry which is preliminary data.</text>
</comment>
<dbReference type="PANTHER" id="PTHR43591">
    <property type="entry name" value="METHYLTRANSFERASE"/>
    <property type="match status" value="1"/>
</dbReference>
<evidence type="ECO:0000259" key="1">
    <source>
        <dbReference type="Pfam" id="PF08241"/>
    </source>
</evidence>
<accession>A0A3D0ZRX4</accession>
<dbReference type="Proteomes" id="UP000263336">
    <property type="component" value="Unassembled WGS sequence"/>
</dbReference>
<evidence type="ECO:0000313" key="2">
    <source>
        <dbReference type="EMBL" id="HCC42463.1"/>
    </source>
</evidence>
<dbReference type="EMBL" id="DOZN01000020">
    <property type="protein sequence ID" value="HCC42463.1"/>
    <property type="molecule type" value="Genomic_DNA"/>
</dbReference>
<dbReference type="GO" id="GO:0008757">
    <property type="term" value="F:S-adenosylmethionine-dependent methyltransferase activity"/>
    <property type="evidence" value="ECO:0007669"/>
    <property type="project" value="InterPro"/>
</dbReference>
<protein>
    <recommendedName>
        <fullName evidence="1">Methyltransferase type 11 domain-containing protein</fullName>
    </recommendedName>
</protein>
<dbReference type="PANTHER" id="PTHR43591:SF24">
    <property type="entry name" value="2-METHOXY-6-POLYPRENYL-1,4-BENZOQUINOL METHYLASE, MITOCHONDRIAL"/>
    <property type="match status" value="1"/>
</dbReference>
<dbReference type="InterPro" id="IPR013216">
    <property type="entry name" value="Methyltransf_11"/>
</dbReference>
<dbReference type="SUPFAM" id="SSF53335">
    <property type="entry name" value="S-adenosyl-L-methionine-dependent methyltransferases"/>
    <property type="match status" value="1"/>
</dbReference>
<reference evidence="2 3" key="1">
    <citation type="journal article" date="2018" name="Nat. Biotechnol.">
        <title>A standardized bacterial taxonomy based on genome phylogeny substantially revises the tree of life.</title>
        <authorList>
            <person name="Parks D.H."/>
            <person name="Chuvochina M."/>
            <person name="Waite D.W."/>
            <person name="Rinke C."/>
            <person name="Skarshewski A."/>
            <person name="Chaumeil P.A."/>
            <person name="Hugenholtz P."/>
        </authorList>
    </citation>
    <scope>NUCLEOTIDE SEQUENCE [LARGE SCALE GENOMIC DNA]</scope>
    <source>
        <strain evidence="2">UBA11701</strain>
    </source>
</reference>